<reference evidence="1 2" key="1">
    <citation type="submission" date="2018-05" db="EMBL/GenBank/DDBJ databases">
        <title>Genomic Encyclopedia of Type Strains, Phase IV (KMG-IV): sequencing the most valuable type-strain genomes for metagenomic binning, comparative biology and taxonomic classification.</title>
        <authorList>
            <person name="Goeker M."/>
        </authorList>
    </citation>
    <scope>NUCLEOTIDE SEQUENCE [LARGE SCALE GENOMIC DNA]</scope>
    <source>
        <strain evidence="1 2">DSM 28556</strain>
    </source>
</reference>
<dbReference type="GO" id="GO:0051920">
    <property type="term" value="F:peroxiredoxin activity"/>
    <property type="evidence" value="ECO:0007669"/>
    <property type="project" value="InterPro"/>
</dbReference>
<accession>A0A2V3VWL9</accession>
<dbReference type="AlphaFoldDB" id="A0A2V3VWL9"/>
<dbReference type="EMBL" id="QJJQ01000024">
    <property type="protein sequence ID" value="PXW80929.1"/>
    <property type="molecule type" value="Genomic_DNA"/>
</dbReference>
<dbReference type="InterPro" id="IPR029032">
    <property type="entry name" value="AhpD-like"/>
</dbReference>
<evidence type="ECO:0000313" key="2">
    <source>
        <dbReference type="Proteomes" id="UP000247978"/>
    </source>
</evidence>
<dbReference type="Proteomes" id="UP000247978">
    <property type="component" value="Unassembled WGS sequence"/>
</dbReference>
<sequence length="139" mass="15860">MDEGIVKGYATSVFGLDTIVSDSAIDDTLLELIELRTLQMNEGICRLDICWEDVKKLSETERKLYELIMWEKSNFFTAKEKSVLALTDAVLIIQAHHFSDHVDEVVINHFSREEISELLLAITSIITYYGLFKSNVNLS</sequence>
<comment type="caution">
    <text evidence="1">The sequence shown here is derived from an EMBL/GenBank/DDBJ whole genome shotgun (WGS) entry which is preliminary data.</text>
</comment>
<evidence type="ECO:0000313" key="1">
    <source>
        <dbReference type="EMBL" id="PXW80929.1"/>
    </source>
</evidence>
<organism evidence="1 2">
    <name type="scientific">Pseudogracilibacillus auburnensis</name>
    <dbReference type="NCBI Taxonomy" id="1494959"/>
    <lineage>
        <taxon>Bacteria</taxon>
        <taxon>Bacillati</taxon>
        <taxon>Bacillota</taxon>
        <taxon>Bacilli</taxon>
        <taxon>Bacillales</taxon>
        <taxon>Bacillaceae</taxon>
        <taxon>Pseudogracilibacillus</taxon>
    </lineage>
</organism>
<proteinExistence type="predicted"/>
<dbReference type="RefSeq" id="WP_110397497.1">
    <property type="nucleotide sequence ID" value="NZ_JADIJL010000005.1"/>
</dbReference>
<protein>
    <submittedName>
        <fullName evidence="1">Uncharacterized protein</fullName>
    </submittedName>
</protein>
<name>A0A2V3VWL9_9BACI</name>
<dbReference type="Gene3D" id="1.20.1290.10">
    <property type="entry name" value="AhpD-like"/>
    <property type="match status" value="1"/>
</dbReference>
<gene>
    <name evidence="1" type="ORF">DFR56_12437</name>
</gene>
<keyword evidence="2" id="KW-1185">Reference proteome</keyword>
<dbReference type="SUPFAM" id="SSF69118">
    <property type="entry name" value="AhpD-like"/>
    <property type="match status" value="1"/>
</dbReference>